<evidence type="ECO:0000313" key="3">
    <source>
        <dbReference type="Proteomes" id="UP000177565"/>
    </source>
</evidence>
<dbReference type="PANTHER" id="PTHR30619">
    <property type="entry name" value="DNA INTERNALIZATION/COMPETENCE PROTEIN COMEC/REC2"/>
    <property type="match status" value="1"/>
</dbReference>
<dbReference type="STRING" id="1802312.A3C06_00060"/>
<dbReference type="Proteomes" id="UP000177565">
    <property type="component" value="Unassembled WGS sequence"/>
</dbReference>
<reference evidence="2 3" key="1">
    <citation type="journal article" date="2016" name="Nat. Commun.">
        <title>Thousands of microbial genomes shed light on interconnected biogeochemical processes in an aquifer system.</title>
        <authorList>
            <person name="Anantharaman K."/>
            <person name="Brown C.T."/>
            <person name="Hug L.A."/>
            <person name="Sharon I."/>
            <person name="Castelle C.J."/>
            <person name="Probst A.J."/>
            <person name="Thomas B.C."/>
            <person name="Singh A."/>
            <person name="Wilkins M.J."/>
            <person name="Karaoz U."/>
            <person name="Brodie E.L."/>
            <person name="Williams K.H."/>
            <person name="Hubbard S.S."/>
            <person name="Banfield J.F."/>
        </authorList>
    </citation>
    <scope>NUCLEOTIDE SEQUENCE [LARGE SCALE GENOMIC DNA]</scope>
</reference>
<proteinExistence type="predicted"/>
<dbReference type="SUPFAM" id="SSF56281">
    <property type="entry name" value="Metallo-hydrolase/oxidoreductase"/>
    <property type="match status" value="1"/>
</dbReference>
<dbReference type="InterPro" id="IPR052159">
    <property type="entry name" value="Competence_DNA_uptake"/>
</dbReference>
<accession>A0A1G2MS47</accession>
<organism evidence="2 3">
    <name type="scientific">Candidatus Taylorbacteria bacterium RIFCSPHIGHO2_02_FULL_46_13</name>
    <dbReference type="NCBI Taxonomy" id="1802312"/>
    <lineage>
        <taxon>Bacteria</taxon>
        <taxon>Candidatus Tayloriibacteriota</taxon>
    </lineage>
</organism>
<dbReference type="InterPro" id="IPR001279">
    <property type="entry name" value="Metallo-B-lactamas"/>
</dbReference>
<evidence type="ECO:0000259" key="1">
    <source>
        <dbReference type="Pfam" id="PF00753"/>
    </source>
</evidence>
<dbReference type="EMBL" id="MHRQ01000017">
    <property type="protein sequence ID" value="OHA26696.1"/>
    <property type="molecule type" value="Genomic_DNA"/>
</dbReference>
<feature type="domain" description="Metallo-beta-lactamase" evidence="1">
    <location>
        <begin position="43"/>
        <end position="240"/>
    </location>
</feature>
<dbReference type="Gene3D" id="3.60.15.10">
    <property type="entry name" value="Ribonuclease Z/Hydroxyacylglutathione hydrolase-like"/>
    <property type="match status" value="1"/>
</dbReference>
<name>A0A1G2MS47_9BACT</name>
<protein>
    <recommendedName>
        <fullName evidence="1">Metallo-beta-lactamase domain-containing protein</fullName>
    </recommendedName>
</protein>
<comment type="caution">
    <text evidence="2">The sequence shown here is derived from an EMBL/GenBank/DDBJ whole genome shotgun (WGS) entry which is preliminary data.</text>
</comment>
<dbReference type="InterPro" id="IPR036866">
    <property type="entry name" value="RibonucZ/Hydroxyglut_hydro"/>
</dbReference>
<sequence>MQKWKTKVGWILLAGLALGVALLWYVLLHEDRQGLLRVTALDIGQGDAIFIEAPNGYQILLDAGPGPVVLRRLGEFMPFYDRSIDLLIVSNPDKDHIAGFIDVLNRYKVSREIEPGTLNASAVYATLQDSLKRKNVPQVLARTGDRVVLDEKHGVVLDILFPDRDVPTLATNDGSIIAKLSYGGTCFMLMGDSTQGVEEYLVHLFGPALHCQVLKVGHHGSRSATSAVFVKDMAPEYAVISDGKNNTYGHPHQETLDTLNNFGVKVLRTDLLGSVTFVSDGKTVRPK</sequence>
<dbReference type="CDD" id="cd07731">
    <property type="entry name" value="ComA-like_MBL-fold"/>
    <property type="match status" value="1"/>
</dbReference>
<gene>
    <name evidence="2" type="ORF">A3C06_00060</name>
</gene>
<dbReference type="Pfam" id="PF00753">
    <property type="entry name" value="Lactamase_B"/>
    <property type="match status" value="1"/>
</dbReference>
<evidence type="ECO:0000313" key="2">
    <source>
        <dbReference type="EMBL" id="OHA26696.1"/>
    </source>
</evidence>
<dbReference type="AlphaFoldDB" id="A0A1G2MS47"/>
<dbReference type="InterPro" id="IPR035681">
    <property type="entry name" value="ComA-like_MBL"/>
</dbReference>
<dbReference type="PANTHER" id="PTHR30619:SF1">
    <property type="entry name" value="RECOMBINATION PROTEIN 2"/>
    <property type="match status" value="1"/>
</dbReference>